<dbReference type="PANTHER" id="PTHR35762">
    <property type="entry name" value="TRANSMEMBRANE PROTEIN"/>
    <property type="match status" value="1"/>
</dbReference>
<evidence type="ECO:0000259" key="3">
    <source>
        <dbReference type="Pfam" id="PF14364"/>
    </source>
</evidence>
<dbReference type="STRING" id="1590841.A0A2R6RF13"/>
<protein>
    <recommendedName>
        <fullName evidence="3">DUF4408 domain-containing protein</fullName>
    </recommendedName>
</protein>
<reference evidence="5" key="2">
    <citation type="journal article" date="2018" name="BMC Genomics">
        <title>A manually annotated Actinidia chinensis var. chinensis (kiwifruit) genome highlights the challenges associated with draft genomes and gene prediction in plants.</title>
        <authorList>
            <person name="Pilkington S.M."/>
            <person name="Crowhurst R."/>
            <person name="Hilario E."/>
            <person name="Nardozza S."/>
            <person name="Fraser L."/>
            <person name="Peng Y."/>
            <person name="Gunaseelan K."/>
            <person name="Simpson R."/>
            <person name="Tahir J."/>
            <person name="Deroles S.C."/>
            <person name="Templeton K."/>
            <person name="Luo Z."/>
            <person name="Davy M."/>
            <person name="Cheng C."/>
            <person name="McNeilage M."/>
            <person name="Scaglione D."/>
            <person name="Liu Y."/>
            <person name="Zhang Q."/>
            <person name="Datson P."/>
            <person name="De Silva N."/>
            <person name="Gardiner S.E."/>
            <person name="Bassett H."/>
            <person name="Chagne D."/>
            <person name="McCallum J."/>
            <person name="Dzierzon H."/>
            <person name="Deng C."/>
            <person name="Wang Y.Y."/>
            <person name="Barron L."/>
            <person name="Manako K."/>
            <person name="Bowen J."/>
            <person name="Foster T.M."/>
            <person name="Erridge Z.A."/>
            <person name="Tiffin H."/>
            <person name="Waite C.N."/>
            <person name="Davies K.M."/>
            <person name="Grierson E.P."/>
            <person name="Laing W.A."/>
            <person name="Kirk R."/>
            <person name="Chen X."/>
            <person name="Wood M."/>
            <person name="Montefiori M."/>
            <person name="Brummell D.A."/>
            <person name="Schwinn K.E."/>
            <person name="Catanach A."/>
            <person name="Fullerton C."/>
            <person name="Li D."/>
            <person name="Meiyalaghan S."/>
            <person name="Nieuwenhuizen N."/>
            <person name="Read N."/>
            <person name="Prakash R."/>
            <person name="Hunter D."/>
            <person name="Zhang H."/>
            <person name="McKenzie M."/>
            <person name="Knabel M."/>
            <person name="Harris A."/>
            <person name="Allan A.C."/>
            <person name="Gleave A."/>
            <person name="Chen A."/>
            <person name="Janssen B.J."/>
            <person name="Plunkett B."/>
            <person name="Ampomah-Dwamena C."/>
            <person name="Voogd C."/>
            <person name="Leif D."/>
            <person name="Lafferty D."/>
            <person name="Souleyre E.J.F."/>
            <person name="Varkonyi-Gasic E."/>
            <person name="Gambi F."/>
            <person name="Hanley J."/>
            <person name="Yao J.L."/>
            <person name="Cheung J."/>
            <person name="David K.M."/>
            <person name="Warren B."/>
            <person name="Marsh K."/>
            <person name="Snowden K.C."/>
            <person name="Lin-Wang K."/>
            <person name="Brian L."/>
            <person name="Martinez-Sanchez M."/>
            <person name="Wang M."/>
            <person name="Ileperuma N."/>
            <person name="Macnee N."/>
            <person name="Campin R."/>
            <person name="McAtee P."/>
            <person name="Drummond R.S.M."/>
            <person name="Espley R.V."/>
            <person name="Ireland H.S."/>
            <person name="Wu R."/>
            <person name="Atkinson R.G."/>
            <person name="Karunairetnam S."/>
            <person name="Bulley S."/>
            <person name="Chunkath S."/>
            <person name="Hanley Z."/>
            <person name="Storey R."/>
            <person name="Thrimawithana A.H."/>
            <person name="Thomson S."/>
            <person name="David C."/>
            <person name="Testolin R."/>
            <person name="Huang H."/>
            <person name="Hellens R.P."/>
            <person name="Schaffer R.J."/>
        </authorList>
    </citation>
    <scope>NUCLEOTIDE SEQUENCE [LARGE SCALE GENOMIC DNA]</scope>
    <source>
        <strain evidence="5">cv. Red5</strain>
    </source>
</reference>
<organism evidence="4 5">
    <name type="scientific">Actinidia chinensis var. chinensis</name>
    <name type="common">Chinese soft-hair kiwi</name>
    <dbReference type="NCBI Taxonomy" id="1590841"/>
    <lineage>
        <taxon>Eukaryota</taxon>
        <taxon>Viridiplantae</taxon>
        <taxon>Streptophyta</taxon>
        <taxon>Embryophyta</taxon>
        <taxon>Tracheophyta</taxon>
        <taxon>Spermatophyta</taxon>
        <taxon>Magnoliopsida</taxon>
        <taxon>eudicotyledons</taxon>
        <taxon>Gunneridae</taxon>
        <taxon>Pentapetalae</taxon>
        <taxon>asterids</taxon>
        <taxon>Ericales</taxon>
        <taxon>Actinidiaceae</taxon>
        <taxon>Actinidia</taxon>
    </lineage>
</organism>
<feature type="transmembrane region" description="Helical" evidence="2">
    <location>
        <begin position="18"/>
        <end position="37"/>
    </location>
</feature>
<dbReference type="OrthoDB" id="781735at2759"/>
<feature type="domain" description="DUF4408" evidence="3">
    <location>
        <begin position="39"/>
        <end position="83"/>
    </location>
</feature>
<evidence type="ECO:0000256" key="2">
    <source>
        <dbReference type="SAM" id="Phobius"/>
    </source>
</evidence>
<dbReference type="Proteomes" id="UP000241394">
    <property type="component" value="Chromosome LG6"/>
</dbReference>
<dbReference type="Pfam" id="PF14364">
    <property type="entry name" value="DUF4408"/>
    <property type="match status" value="1"/>
</dbReference>
<dbReference type="PANTHER" id="PTHR35762:SF5">
    <property type="entry name" value="DUF4408 DOMAIN-CONTAINING PROTEIN"/>
    <property type="match status" value="1"/>
</dbReference>
<keyword evidence="2" id="KW-0812">Transmembrane</keyword>
<dbReference type="EMBL" id="NKQK01000006">
    <property type="protein sequence ID" value="PSS28609.1"/>
    <property type="molecule type" value="Genomic_DNA"/>
</dbReference>
<evidence type="ECO:0000256" key="1">
    <source>
        <dbReference type="SAM" id="MobiDB-lite"/>
    </source>
</evidence>
<dbReference type="InterPro" id="IPR025520">
    <property type="entry name" value="DUF4408"/>
</dbReference>
<comment type="caution">
    <text evidence="4">The sequence shown here is derived from an EMBL/GenBank/DDBJ whole genome shotgun (WGS) entry which is preliminary data.</text>
</comment>
<accession>A0A2R6RF13</accession>
<proteinExistence type="predicted"/>
<dbReference type="OMA" id="WMEAQLL"/>
<keyword evidence="5" id="KW-1185">Reference proteome</keyword>
<dbReference type="Gramene" id="PSS28609">
    <property type="protein sequence ID" value="PSS28609"/>
    <property type="gene ID" value="CEY00_Acc06149"/>
</dbReference>
<dbReference type="AlphaFoldDB" id="A0A2R6RF13"/>
<sequence length="187" mass="21259">MDSIKIEKLQAMKTLQNLILHSLTALVFALLCSYPFWFPCLCSCVKHFAFVSLPNRMSLFFNPKCLFIVGNAIIAFLIGESKLACLRSSPATEIREEASTHTEEKEERLETDFAEESANKIEDKYMVESVNGEVKARDDDGNGNGQENEEEECGLPSTEELNKRVENFIAKVNRQRWLEARLDDCGR</sequence>
<keyword evidence="2" id="KW-1133">Transmembrane helix</keyword>
<dbReference type="InParanoid" id="A0A2R6RF13"/>
<evidence type="ECO:0000313" key="5">
    <source>
        <dbReference type="Proteomes" id="UP000241394"/>
    </source>
</evidence>
<name>A0A2R6RF13_ACTCC</name>
<feature type="region of interest" description="Disordered" evidence="1">
    <location>
        <begin position="133"/>
        <end position="158"/>
    </location>
</feature>
<evidence type="ECO:0000313" key="4">
    <source>
        <dbReference type="EMBL" id="PSS28609.1"/>
    </source>
</evidence>
<reference evidence="4 5" key="1">
    <citation type="submission" date="2017-07" db="EMBL/GenBank/DDBJ databases">
        <title>An improved, manually edited Actinidia chinensis var. chinensis (kiwifruit) genome highlights the challenges associated with draft genomes and gene prediction in plants.</title>
        <authorList>
            <person name="Pilkington S."/>
            <person name="Crowhurst R."/>
            <person name="Hilario E."/>
            <person name="Nardozza S."/>
            <person name="Fraser L."/>
            <person name="Peng Y."/>
            <person name="Gunaseelan K."/>
            <person name="Simpson R."/>
            <person name="Tahir J."/>
            <person name="Deroles S."/>
            <person name="Templeton K."/>
            <person name="Luo Z."/>
            <person name="Davy M."/>
            <person name="Cheng C."/>
            <person name="Mcneilage M."/>
            <person name="Scaglione D."/>
            <person name="Liu Y."/>
            <person name="Zhang Q."/>
            <person name="Datson P."/>
            <person name="De Silva N."/>
            <person name="Gardiner S."/>
            <person name="Bassett H."/>
            <person name="Chagne D."/>
            <person name="Mccallum J."/>
            <person name="Dzierzon H."/>
            <person name="Deng C."/>
            <person name="Wang Y.-Y."/>
            <person name="Barron N."/>
            <person name="Manako K."/>
            <person name="Bowen J."/>
            <person name="Foster T."/>
            <person name="Erridge Z."/>
            <person name="Tiffin H."/>
            <person name="Waite C."/>
            <person name="Davies K."/>
            <person name="Grierson E."/>
            <person name="Laing W."/>
            <person name="Kirk R."/>
            <person name="Chen X."/>
            <person name="Wood M."/>
            <person name="Montefiori M."/>
            <person name="Brummell D."/>
            <person name="Schwinn K."/>
            <person name="Catanach A."/>
            <person name="Fullerton C."/>
            <person name="Li D."/>
            <person name="Meiyalaghan S."/>
            <person name="Nieuwenhuizen N."/>
            <person name="Read N."/>
            <person name="Prakash R."/>
            <person name="Hunter D."/>
            <person name="Zhang H."/>
            <person name="Mckenzie M."/>
            <person name="Knabel M."/>
            <person name="Harris A."/>
            <person name="Allan A."/>
            <person name="Chen A."/>
            <person name="Janssen B."/>
            <person name="Plunkett B."/>
            <person name="Dwamena C."/>
            <person name="Voogd C."/>
            <person name="Leif D."/>
            <person name="Lafferty D."/>
            <person name="Souleyre E."/>
            <person name="Varkonyi-Gasic E."/>
            <person name="Gambi F."/>
            <person name="Hanley J."/>
            <person name="Yao J.-L."/>
            <person name="Cheung J."/>
            <person name="David K."/>
            <person name="Warren B."/>
            <person name="Marsh K."/>
            <person name="Snowden K."/>
            <person name="Lin-Wang K."/>
            <person name="Brian L."/>
            <person name="Martinez-Sanchez M."/>
            <person name="Wang M."/>
            <person name="Ileperuma N."/>
            <person name="Macnee N."/>
            <person name="Campin R."/>
            <person name="Mcatee P."/>
            <person name="Drummond R."/>
            <person name="Espley R."/>
            <person name="Ireland H."/>
            <person name="Wu R."/>
            <person name="Atkinson R."/>
            <person name="Karunairetnam S."/>
            <person name="Bulley S."/>
            <person name="Chunkath S."/>
            <person name="Hanley Z."/>
            <person name="Storey R."/>
            <person name="Thrimawithana A."/>
            <person name="Thomson S."/>
            <person name="David C."/>
            <person name="Testolin R."/>
        </authorList>
    </citation>
    <scope>NUCLEOTIDE SEQUENCE [LARGE SCALE GENOMIC DNA]</scope>
    <source>
        <strain evidence="5">cv. Red5</strain>
        <tissue evidence="4">Young leaf</tissue>
    </source>
</reference>
<keyword evidence="2" id="KW-0472">Membrane</keyword>
<gene>
    <name evidence="4" type="ORF">CEY00_Acc06149</name>
</gene>
<feature type="transmembrane region" description="Helical" evidence="2">
    <location>
        <begin position="57"/>
        <end position="78"/>
    </location>
</feature>